<name>L9LAY4_TUPCH</name>
<keyword evidence="3" id="KW-1185">Reference proteome</keyword>
<gene>
    <name evidence="2" type="ORF">TREES_T100008307</name>
</gene>
<evidence type="ECO:0000313" key="2">
    <source>
        <dbReference type="EMBL" id="ELW72250.1"/>
    </source>
</evidence>
<sequence>MPAVPRAEEGNWGQGSMAGEKPVDVESQSFPDGVYAATEKHDRELGAIAWCHEGTWRALQPLCLSSLWILRMERGRLSQLQCSAPPLVASRTMAEVRNQVTITHSPRRAASAADTVRLARARSYEADAEALEQPQGACLFPCLSQGLAYSTSDQDELCGGLRPYADQPSLTVRLTAALELVYMAQRVWAGRLTSLPHPVLDFGQYIPPGVTS</sequence>
<evidence type="ECO:0000256" key="1">
    <source>
        <dbReference type="SAM" id="MobiDB-lite"/>
    </source>
</evidence>
<dbReference type="InParanoid" id="L9LAY4"/>
<reference evidence="3" key="2">
    <citation type="journal article" date="2013" name="Nat. Commun.">
        <title>Genome of the Chinese tree shrew.</title>
        <authorList>
            <person name="Fan Y."/>
            <person name="Huang Z.Y."/>
            <person name="Cao C.C."/>
            <person name="Chen C.S."/>
            <person name="Chen Y.X."/>
            <person name="Fan D.D."/>
            <person name="He J."/>
            <person name="Hou H.L."/>
            <person name="Hu L."/>
            <person name="Hu X.T."/>
            <person name="Jiang X.T."/>
            <person name="Lai R."/>
            <person name="Lang Y.S."/>
            <person name="Liang B."/>
            <person name="Liao S.G."/>
            <person name="Mu D."/>
            <person name="Ma Y.Y."/>
            <person name="Niu Y.Y."/>
            <person name="Sun X.Q."/>
            <person name="Xia J.Q."/>
            <person name="Xiao J."/>
            <person name="Xiong Z.Q."/>
            <person name="Xu L."/>
            <person name="Yang L."/>
            <person name="Zhang Y."/>
            <person name="Zhao W."/>
            <person name="Zhao X.D."/>
            <person name="Zheng Y.T."/>
            <person name="Zhou J.M."/>
            <person name="Zhu Y.B."/>
            <person name="Zhang G.J."/>
            <person name="Wang J."/>
            <person name="Yao Y.G."/>
        </authorList>
    </citation>
    <scope>NUCLEOTIDE SEQUENCE [LARGE SCALE GENOMIC DNA]</scope>
</reference>
<reference evidence="3" key="1">
    <citation type="submission" date="2012-07" db="EMBL/GenBank/DDBJ databases">
        <title>Genome of the Chinese tree shrew, a rising model animal genetically related to primates.</title>
        <authorList>
            <person name="Zhang G."/>
            <person name="Fan Y."/>
            <person name="Yao Y."/>
            <person name="Huang Z."/>
        </authorList>
    </citation>
    <scope>NUCLEOTIDE SEQUENCE [LARGE SCALE GENOMIC DNA]</scope>
</reference>
<organism evidence="2 3">
    <name type="scientific">Tupaia chinensis</name>
    <name type="common">Chinese tree shrew</name>
    <name type="synonym">Tupaia belangeri chinensis</name>
    <dbReference type="NCBI Taxonomy" id="246437"/>
    <lineage>
        <taxon>Eukaryota</taxon>
        <taxon>Metazoa</taxon>
        <taxon>Chordata</taxon>
        <taxon>Craniata</taxon>
        <taxon>Vertebrata</taxon>
        <taxon>Euteleostomi</taxon>
        <taxon>Mammalia</taxon>
        <taxon>Eutheria</taxon>
        <taxon>Euarchontoglires</taxon>
        <taxon>Scandentia</taxon>
        <taxon>Tupaiidae</taxon>
        <taxon>Tupaia</taxon>
    </lineage>
</organism>
<proteinExistence type="predicted"/>
<feature type="region of interest" description="Disordered" evidence="1">
    <location>
        <begin position="1"/>
        <end position="25"/>
    </location>
</feature>
<accession>L9LAY4</accession>
<dbReference type="AlphaFoldDB" id="L9LAY4"/>
<dbReference type="Proteomes" id="UP000011518">
    <property type="component" value="Unassembled WGS sequence"/>
</dbReference>
<evidence type="ECO:0000313" key="3">
    <source>
        <dbReference type="Proteomes" id="UP000011518"/>
    </source>
</evidence>
<dbReference type="EMBL" id="KB320434">
    <property type="protein sequence ID" value="ELW72250.1"/>
    <property type="molecule type" value="Genomic_DNA"/>
</dbReference>
<protein>
    <submittedName>
        <fullName evidence="2">Uncharacterized protein</fullName>
    </submittedName>
</protein>